<sequence>MCLTDDALQCLLLLSPEDRQDYDALVGALKRRFGHCVQPGLLKNELSNRYRLPGEPLRVLANDIESLTRRAYAHMPPDVQSELARDQFIRALSPKELRVHVQLEHPRSLQSALELAVEREIVWGVPVEGRRSEGMPVARAASGTDGAQEKPAWVAEVAELIRAVSLQAARGAQQHRRGGQASSPPEADDNVSPELVVVVGRTCVGDFCHIPVTVEGVPCTALVDTGSTVTLVRPDVVPDWTQLEPTTVQLRTVTGGLAPMKGKGILTLTVGGRAIHHPVWVAGVQDPCILGLDFLKATGCQLDLGGGTLRFQGGPDIRLSAMMPSAAGAITLPTREVVNYEPVVMMPQIGCEECHFTWIAGSMLWACVCKFPAVEEQILKPLRDLLRQRGVDVSGIRLRRLVEKQP</sequence>
<dbReference type="SUPFAM" id="SSF50630">
    <property type="entry name" value="Acid proteases"/>
    <property type="match status" value="1"/>
</dbReference>
<dbReference type="EMBL" id="JBHFQA010000003">
    <property type="protein sequence ID" value="KAL2100675.1"/>
    <property type="molecule type" value="Genomic_DNA"/>
</dbReference>
<gene>
    <name evidence="2" type="ORF">ACEWY4_002436</name>
</gene>
<dbReference type="Proteomes" id="UP001591681">
    <property type="component" value="Unassembled WGS sequence"/>
</dbReference>
<dbReference type="AlphaFoldDB" id="A0ABD1KNB4"/>
<dbReference type="InterPro" id="IPR001969">
    <property type="entry name" value="Aspartic_peptidase_AS"/>
</dbReference>
<dbReference type="PANTHER" id="PTHR45823:SF1">
    <property type="entry name" value="T-SNARE COILED-COIL HOMOLOGY DOMAIN-CONTAINING PROTEIN"/>
    <property type="match status" value="1"/>
</dbReference>
<dbReference type="InterPro" id="IPR021109">
    <property type="entry name" value="Peptidase_aspartic_dom_sf"/>
</dbReference>
<dbReference type="PANTHER" id="PTHR45823">
    <property type="entry name" value="T-SNARE COILED-COIL HOMOLOGY DOMAIN-CONTAINING PROTEIN"/>
    <property type="match status" value="1"/>
</dbReference>
<evidence type="ECO:0000313" key="2">
    <source>
        <dbReference type="EMBL" id="KAL2100675.1"/>
    </source>
</evidence>
<evidence type="ECO:0008006" key="4">
    <source>
        <dbReference type="Google" id="ProtNLM"/>
    </source>
</evidence>
<feature type="region of interest" description="Disordered" evidence="1">
    <location>
        <begin position="171"/>
        <end position="191"/>
    </location>
</feature>
<dbReference type="PROSITE" id="PS00141">
    <property type="entry name" value="ASP_PROTEASE"/>
    <property type="match status" value="1"/>
</dbReference>
<evidence type="ECO:0000313" key="3">
    <source>
        <dbReference type="Proteomes" id="UP001591681"/>
    </source>
</evidence>
<keyword evidence="3" id="KW-1185">Reference proteome</keyword>
<comment type="caution">
    <text evidence="2">The sequence shown here is derived from an EMBL/GenBank/DDBJ whole genome shotgun (WGS) entry which is preliminary data.</text>
</comment>
<accession>A0ABD1KNB4</accession>
<dbReference type="Gene3D" id="2.40.70.10">
    <property type="entry name" value="Acid Proteases"/>
    <property type="match status" value="1"/>
</dbReference>
<name>A0ABD1KNB4_9TELE</name>
<reference evidence="2 3" key="1">
    <citation type="submission" date="2024-09" db="EMBL/GenBank/DDBJ databases">
        <title>A chromosome-level genome assembly of Gray's grenadier anchovy, Coilia grayii.</title>
        <authorList>
            <person name="Fu Z."/>
        </authorList>
    </citation>
    <scope>NUCLEOTIDE SEQUENCE [LARGE SCALE GENOMIC DNA]</scope>
    <source>
        <strain evidence="2">G4</strain>
        <tissue evidence="2">Muscle</tissue>
    </source>
</reference>
<organism evidence="2 3">
    <name type="scientific">Coilia grayii</name>
    <name type="common">Gray's grenadier anchovy</name>
    <dbReference type="NCBI Taxonomy" id="363190"/>
    <lineage>
        <taxon>Eukaryota</taxon>
        <taxon>Metazoa</taxon>
        <taxon>Chordata</taxon>
        <taxon>Craniata</taxon>
        <taxon>Vertebrata</taxon>
        <taxon>Euteleostomi</taxon>
        <taxon>Actinopterygii</taxon>
        <taxon>Neopterygii</taxon>
        <taxon>Teleostei</taxon>
        <taxon>Clupei</taxon>
        <taxon>Clupeiformes</taxon>
        <taxon>Clupeoidei</taxon>
        <taxon>Engraulidae</taxon>
        <taxon>Coilinae</taxon>
        <taxon>Coilia</taxon>
    </lineage>
</organism>
<protein>
    <recommendedName>
        <fullName evidence="4">Peptidase A2 domain-containing protein</fullName>
    </recommendedName>
</protein>
<proteinExistence type="predicted"/>
<evidence type="ECO:0000256" key="1">
    <source>
        <dbReference type="SAM" id="MobiDB-lite"/>
    </source>
</evidence>
<dbReference type="Pfam" id="PF13650">
    <property type="entry name" value="Asp_protease_2"/>
    <property type="match status" value="1"/>
</dbReference>